<sequence>MINTILEYCNQMLLCVGIVFILAGVMMYAYPPKKINGLYGYRTQTSMQSQQKWDFAQTYSAKIMMLTGLIFTLIAPSKGLFKTNDSIDLAIGMFCMIVGSILMIVVVEKALRKIE</sequence>
<protein>
    <submittedName>
        <fullName evidence="2">SdpI/YhfL protein family protein</fullName>
    </submittedName>
</protein>
<keyword evidence="1" id="KW-1133">Transmembrane helix</keyword>
<dbReference type="AlphaFoldDB" id="A0A1I5AI95"/>
<evidence type="ECO:0000256" key="1">
    <source>
        <dbReference type="SAM" id="Phobius"/>
    </source>
</evidence>
<dbReference type="EMBL" id="FOVI01000008">
    <property type="protein sequence ID" value="SFN62153.1"/>
    <property type="molecule type" value="Genomic_DNA"/>
</dbReference>
<dbReference type="OrthoDB" id="3173919at2"/>
<evidence type="ECO:0000313" key="3">
    <source>
        <dbReference type="Proteomes" id="UP000199036"/>
    </source>
</evidence>
<organism evidence="2 3">
    <name type="scientific">Paenimyroides ummariense</name>
    <dbReference type="NCBI Taxonomy" id="913024"/>
    <lineage>
        <taxon>Bacteria</taxon>
        <taxon>Pseudomonadati</taxon>
        <taxon>Bacteroidota</taxon>
        <taxon>Flavobacteriia</taxon>
        <taxon>Flavobacteriales</taxon>
        <taxon>Flavobacteriaceae</taxon>
        <taxon>Paenimyroides</taxon>
    </lineage>
</organism>
<name>A0A1I5AI95_9FLAO</name>
<keyword evidence="1" id="KW-0472">Membrane</keyword>
<gene>
    <name evidence="2" type="ORF">SAMN05421741_10857</name>
</gene>
<dbReference type="Proteomes" id="UP000199036">
    <property type="component" value="Unassembled WGS sequence"/>
</dbReference>
<dbReference type="InterPro" id="IPR025962">
    <property type="entry name" value="SdpI/YhfL"/>
</dbReference>
<feature type="transmembrane region" description="Helical" evidence="1">
    <location>
        <begin position="12"/>
        <end position="30"/>
    </location>
</feature>
<accession>A0A1I5AI95</accession>
<dbReference type="Pfam" id="PF13630">
    <property type="entry name" value="SdpI"/>
    <property type="match status" value="1"/>
</dbReference>
<reference evidence="3" key="1">
    <citation type="submission" date="2016-10" db="EMBL/GenBank/DDBJ databases">
        <authorList>
            <person name="Varghese N."/>
            <person name="Submissions S."/>
        </authorList>
    </citation>
    <scope>NUCLEOTIDE SEQUENCE [LARGE SCALE GENOMIC DNA]</scope>
    <source>
        <strain evidence="3">DS-12</strain>
    </source>
</reference>
<keyword evidence="3" id="KW-1185">Reference proteome</keyword>
<dbReference type="RefSeq" id="WP_091521714.1">
    <property type="nucleotide sequence ID" value="NZ_FOVI01000008.1"/>
</dbReference>
<dbReference type="STRING" id="913024.SAMN05421741_10857"/>
<evidence type="ECO:0000313" key="2">
    <source>
        <dbReference type="EMBL" id="SFN62153.1"/>
    </source>
</evidence>
<feature type="transmembrane region" description="Helical" evidence="1">
    <location>
        <begin position="56"/>
        <end position="75"/>
    </location>
</feature>
<feature type="transmembrane region" description="Helical" evidence="1">
    <location>
        <begin position="87"/>
        <end position="107"/>
    </location>
</feature>
<keyword evidence="1" id="KW-0812">Transmembrane</keyword>
<proteinExistence type="predicted"/>